<keyword evidence="7" id="KW-1185">Reference proteome</keyword>
<dbReference type="GO" id="GO:0004555">
    <property type="term" value="F:alpha,alpha-trehalase activity"/>
    <property type="evidence" value="ECO:0007669"/>
    <property type="project" value="UniProtKB-EC"/>
</dbReference>
<keyword evidence="2 4" id="KW-0378">Hydrolase</keyword>
<evidence type="ECO:0000256" key="5">
    <source>
        <dbReference type="SAM" id="SignalP"/>
    </source>
</evidence>
<dbReference type="PANTHER" id="PTHR23403:SF1">
    <property type="entry name" value="TREHALASE"/>
    <property type="match status" value="1"/>
</dbReference>
<accession>A0A9N7RRK4</accession>
<dbReference type="InterPro" id="IPR001661">
    <property type="entry name" value="Glyco_hydro_37"/>
</dbReference>
<dbReference type="PROSITE" id="PS00928">
    <property type="entry name" value="TREHALASE_2"/>
    <property type="match status" value="1"/>
</dbReference>
<keyword evidence="3 4" id="KW-0326">Glycosidase</keyword>
<sequence length="592" mass="66642">MAARPSNLTIPTLLTIIIFIMSNYHTSSSAAKNPCEDSGPVVPTTPLVSFLEKVQETALKTSGPKGFDPKLYVDMPLKSNLSTTHDAFDSLAQNGPVSDEVLKGFLKQYLDDAEADLVAVVPPDFKDVPEHFLPGVESREVRVWGLEVHKLWKNLSRKVSSKVLEQPDFHTLLPLNHSVVIPGSRFREVYYWDTFFVNKGLLASKMVETAKGIVSNLISLVHEFGYVLNGARKYYTNRSQPPLLSSMVVDIYNETHDLEFVKFALPALLKEYEFWTSGVHNVIVRDSKGSNQSLSRYYASWNQPRPESYTIDKETASKVPNKCKAKLYREIATTAETGWDFSSRWMRVKNDLTTLATTSILPVDLNAFILKMELDITYLSDAIGDPAEAQRFQEASKARKNAINSILWNKKRKQWFDYWLSDFDLCEGVYTFNPSSQNMEIFASNFIPLWIHAFNSDVKLVDEVVHSLLKSGLIRPAGIATSLNNSGQQWDYPNGWAPIQYMIVHGLMKSESKDAKEVAEDIVVKWIRTNYATYNKTGVMLEKYDVETCGGSGGGGEYVTQTGFGWSNGVVLAFLDEFGWPKDRSIHCPIAN</sequence>
<reference evidence="6" key="1">
    <citation type="submission" date="2019-12" db="EMBL/GenBank/DDBJ databases">
        <authorList>
            <person name="Scholes J."/>
        </authorList>
    </citation>
    <scope>NUCLEOTIDE SEQUENCE</scope>
</reference>
<comment type="caution">
    <text evidence="6">The sequence shown here is derived from an EMBL/GenBank/DDBJ whole genome shotgun (WGS) entry which is preliminary data.</text>
</comment>
<comment type="similarity">
    <text evidence="1 4">Belongs to the glycosyl hydrolase 37 family.</text>
</comment>
<gene>
    <name evidence="6" type="ORF">SHERM_09028</name>
</gene>
<evidence type="ECO:0000256" key="3">
    <source>
        <dbReference type="ARBA" id="ARBA00023295"/>
    </source>
</evidence>
<dbReference type="EMBL" id="CACSLK010035018">
    <property type="protein sequence ID" value="CAA0843250.1"/>
    <property type="molecule type" value="Genomic_DNA"/>
</dbReference>
<dbReference type="PANTHER" id="PTHR23403">
    <property type="entry name" value="TREHALASE"/>
    <property type="match status" value="1"/>
</dbReference>
<evidence type="ECO:0000256" key="4">
    <source>
        <dbReference type="RuleBase" id="RU361180"/>
    </source>
</evidence>
<dbReference type="Pfam" id="PF01204">
    <property type="entry name" value="Trehalase"/>
    <property type="match status" value="1"/>
</dbReference>
<dbReference type="Proteomes" id="UP001153555">
    <property type="component" value="Unassembled WGS sequence"/>
</dbReference>
<dbReference type="OrthoDB" id="3542292at2759"/>
<dbReference type="PRINTS" id="PR00744">
    <property type="entry name" value="GLHYDRLASE37"/>
</dbReference>
<keyword evidence="5" id="KW-0732">Signal</keyword>
<dbReference type="SUPFAM" id="SSF48208">
    <property type="entry name" value="Six-hairpin glycosidases"/>
    <property type="match status" value="1"/>
</dbReference>
<dbReference type="InterPro" id="IPR018232">
    <property type="entry name" value="Glyco_hydro_37_CS"/>
</dbReference>
<evidence type="ECO:0000313" key="7">
    <source>
        <dbReference type="Proteomes" id="UP001153555"/>
    </source>
</evidence>
<name>A0A9N7RRK4_STRHE</name>
<proteinExistence type="inferred from homology"/>
<evidence type="ECO:0000313" key="6">
    <source>
        <dbReference type="EMBL" id="CAA0843250.1"/>
    </source>
</evidence>
<dbReference type="InterPro" id="IPR012341">
    <property type="entry name" value="6hp_glycosidase-like_sf"/>
</dbReference>
<dbReference type="EC" id="3.2.1.28" evidence="4"/>
<organism evidence="6 7">
    <name type="scientific">Striga hermonthica</name>
    <name type="common">Purple witchweed</name>
    <name type="synonym">Buchnera hermonthica</name>
    <dbReference type="NCBI Taxonomy" id="68872"/>
    <lineage>
        <taxon>Eukaryota</taxon>
        <taxon>Viridiplantae</taxon>
        <taxon>Streptophyta</taxon>
        <taxon>Embryophyta</taxon>
        <taxon>Tracheophyta</taxon>
        <taxon>Spermatophyta</taxon>
        <taxon>Magnoliopsida</taxon>
        <taxon>eudicotyledons</taxon>
        <taxon>Gunneridae</taxon>
        <taxon>Pentapetalae</taxon>
        <taxon>asterids</taxon>
        <taxon>lamiids</taxon>
        <taxon>Lamiales</taxon>
        <taxon>Orobanchaceae</taxon>
        <taxon>Buchnereae</taxon>
        <taxon>Striga</taxon>
    </lineage>
</organism>
<protein>
    <recommendedName>
        <fullName evidence="4">Trehalase</fullName>
        <ecNumber evidence="4">3.2.1.28</ecNumber>
    </recommendedName>
    <alternativeName>
        <fullName evidence="4">Alpha-trehalose glucohydrolase</fullName>
    </alternativeName>
</protein>
<evidence type="ECO:0000256" key="1">
    <source>
        <dbReference type="ARBA" id="ARBA00005615"/>
    </source>
</evidence>
<dbReference type="AlphaFoldDB" id="A0A9N7RRK4"/>
<feature type="chain" id="PRO_5040173572" description="Trehalase" evidence="5">
    <location>
        <begin position="31"/>
        <end position="592"/>
    </location>
</feature>
<feature type="signal peptide" evidence="5">
    <location>
        <begin position="1"/>
        <end position="30"/>
    </location>
</feature>
<evidence type="ECO:0000256" key="2">
    <source>
        <dbReference type="ARBA" id="ARBA00022801"/>
    </source>
</evidence>
<dbReference type="InterPro" id="IPR008928">
    <property type="entry name" value="6-hairpin_glycosidase_sf"/>
</dbReference>
<dbReference type="Gene3D" id="1.50.10.10">
    <property type="match status" value="1"/>
</dbReference>
<dbReference type="GO" id="GO:0005993">
    <property type="term" value="P:trehalose catabolic process"/>
    <property type="evidence" value="ECO:0007669"/>
    <property type="project" value="TreeGrafter"/>
</dbReference>
<comment type="catalytic activity">
    <reaction evidence="4">
        <text>alpha,alpha-trehalose + H2O = alpha-D-glucose + beta-D-glucose</text>
        <dbReference type="Rhea" id="RHEA:32675"/>
        <dbReference type="ChEBI" id="CHEBI:15377"/>
        <dbReference type="ChEBI" id="CHEBI:15903"/>
        <dbReference type="ChEBI" id="CHEBI:16551"/>
        <dbReference type="ChEBI" id="CHEBI:17925"/>
        <dbReference type="EC" id="3.2.1.28"/>
    </reaction>
</comment>